<feature type="signal peptide" evidence="1">
    <location>
        <begin position="1"/>
        <end position="22"/>
    </location>
</feature>
<dbReference type="AlphaFoldDB" id="Q11I92"/>
<reference evidence="2" key="1">
    <citation type="submission" date="2006-06" db="EMBL/GenBank/DDBJ databases">
        <title>Complete sequence of chromosome of Chelativorans sp. BNC1.</title>
        <authorList>
            <consortium name="US DOE Joint Genome Institute"/>
            <person name="Copeland A."/>
            <person name="Lucas S."/>
            <person name="Lapidus A."/>
            <person name="Barry K."/>
            <person name="Detter J.C."/>
            <person name="Glavina del Rio T."/>
            <person name="Hammon N."/>
            <person name="Israni S."/>
            <person name="Dalin E."/>
            <person name="Tice H."/>
            <person name="Pitluck S."/>
            <person name="Chertkov O."/>
            <person name="Brettin T."/>
            <person name="Bruce D."/>
            <person name="Han C."/>
            <person name="Tapia R."/>
            <person name="Gilna P."/>
            <person name="Schmutz J."/>
            <person name="Larimer F."/>
            <person name="Land M."/>
            <person name="Hauser L."/>
            <person name="Kyrpides N."/>
            <person name="Mikhailova N."/>
            <person name="Richardson P."/>
        </authorList>
    </citation>
    <scope>NUCLEOTIDE SEQUENCE</scope>
    <source>
        <strain evidence="2">BNC1</strain>
    </source>
</reference>
<organism evidence="2">
    <name type="scientific">Chelativorans sp. (strain BNC1)</name>
    <dbReference type="NCBI Taxonomy" id="266779"/>
    <lineage>
        <taxon>Bacteria</taxon>
        <taxon>Pseudomonadati</taxon>
        <taxon>Pseudomonadota</taxon>
        <taxon>Alphaproteobacteria</taxon>
        <taxon>Hyphomicrobiales</taxon>
        <taxon>Phyllobacteriaceae</taxon>
        <taxon>Chelativorans</taxon>
    </lineage>
</organism>
<dbReference type="KEGG" id="mes:Meso_1487"/>
<name>Q11I92_CHESB</name>
<evidence type="ECO:0000256" key="1">
    <source>
        <dbReference type="SAM" id="SignalP"/>
    </source>
</evidence>
<protein>
    <submittedName>
        <fullName evidence="2">Uncharacterized protein</fullName>
    </submittedName>
</protein>
<feature type="chain" id="PRO_5004180279" evidence="1">
    <location>
        <begin position="23"/>
        <end position="105"/>
    </location>
</feature>
<proteinExistence type="predicted"/>
<dbReference type="HOGENOM" id="CLU_2231780_0_0_5"/>
<accession>Q11I92</accession>
<sequence precursor="true">MGMCVLKWAFSLLLLIPCGGLAAEKPAHPANFRYMGAGDLEQFREVLTRPEIAGVQIVYSWRSLKPGKDAFDFSAIERDLASSAVRAGGCGSKTNLHDQQRRDCR</sequence>
<gene>
    <name evidence="2" type="ordered locus">Meso_1487</name>
</gene>
<dbReference type="EMBL" id="CP000390">
    <property type="protein sequence ID" value="ABG62883.1"/>
    <property type="molecule type" value="Genomic_DNA"/>
</dbReference>
<evidence type="ECO:0000313" key="2">
    <source>
        <dbReference type="EMBL" id="ABG62883.1"/>
    </source>
</evidence>
<dbReference type="STRING" id="266779.Meso_1487"/>
<keyword evidence="1" id="KW-0732">Signal</keyword>